<protein>
    <submittedName>
        <fullName evidence="4">YafY family transcriptional regulator</fullName>
    </submittedName>
</protein>
<proteinExistence type="predicted"/>
<evidence type="ECO:0000259" key="1">
    <source>
        <dbReference type="Pfam" id="PF08279"/>
    </source>
</evidence>
<feature type="domain" description="WYL" evidence="2">
    <location>
        <begin position="143"/>
        <end position="208"/>
    </location>
</feature>
<feature type="domain" description="WCX" evidence="3">
    <location>
        <begin position="239"/>
        <end position="313"/>
    </location>
</feature>
<dbReference type="SUPFAM" id="SSF46785">
    <property type="entry name" value="Winged helix' DNA-binding domain"/>
    <property type="match status" value="1"/>
</dbReference>
<dbReference type="InterPro" id="IPR036388">
    <property type="entry name" value="WH-like_DNA-bd_sf"/>
</dbReference>
<dbReference type="PIRSF" id="PIRSF016838">
    <property type="entry name" value="PafC"/>
    <property type="match status" value="1"/>
</dbReference>
<accession>A0A559K894</accession>
<evidence type="ECO:0000259" key="2">
    <source>
        <dbReference type="Pfam" id="PF13280"/>
    </source>
</evidence>
<reference evidence="4 5" key="1">
    <citation type="submission" date="2019-07" db="EMBL/GenBank/DDBJ databases">
        <authorList>
            <person name="Kim J."/>
        </authorList>
    </citation>
    <scope>NUCLEOTIDE SEQUENCE [LARGE SCALE GENOMIC DNA]</scope>
    <source>
        <strain evidence="4 5">JC52</strain>
    </source>
</reference>
<evidence type="ECO:0000313" key="4">
    <source>
        <dbReference type="EMBL" id="TVY08356.1"/>
    </source>
</evidence>
<feature type="domain" description="Helix-turn-helix type 11" evidence="1">
    <location>
        <begin position="7"/>
        <end position="51"/>
    </location>
</feature>
<dbReference type="Pfam" id="PF08279">
    <property type="entry name" value="HTH_11"/>
    <property type="match status" value="1"/>
</dbReference>
<dbReference type="InterPro" id="IPR026881">
    <property type="entry name" value="WYL_dom"/>
</dbReference>
<dbReference type="Pfam" id="PF13280">
    <property type="entry name" value="WYL"/>
    <property type="match status" value="1"/>
</dbReference>
<dbReference type="InterPro" id="IPR051534">
    <property type="entry name" value="CBASS_pafABC_assoc_protein"/>
</dbReference>
<dbReference type="RefSeq" id="WP_144849857.1">
    <property type="nucleotide sequence ID" value="NZ_VNJI01000024.1"/>
</dbReference>
<name>A0A559K894_9BACL</name>
<dbReference type="PROSITE" id="PS52050">
    <property type="entry name" value="WYL"/>
    <property type="match status" value="1"/>
</dbReference>
<dbReference type="OrthoDB" id="9815009at2"/>
<keyword evidence="5" id="KW-1185">Reference proteome</keyword>
<dbReference type="Proteomes" id="UP000317036">
    <property type="component" value="Unassembled WGS sequence"/>
</dbReference>
<dbReference type="Pfam" id="PF25583">
    <property type="entry name" value="WCX"/>
    <property type="match status" value="1"/>
</dbReference>
<evidence type="ECO:0000313" key="5">
    <source>
        <dbReference type="Proteomes" id="UP000317036"/>
    </source>
</evidence>
<dbReference type="InterPro" id="IPR057727">
    <property type="entry name" value="WCX_dom"/>
</dbReference>
<dbReference type="PANTHER" id="PTHR34580">
    <property type="match status" value="1"/>
</dbReference>
<dbReference type="Gene3D" id="1.10.10.10">
    <property type="entry name" value="Winged helix-like DNA-binding domain superfamily/Winged helix DNA-binding domain"/>
    <property type="match status" value="1"/>
</dbReference>
<dbReference type="EMBL" id="VNJI01000024">
    <property type="protein sequence ID" value="TVY08356.1"/>
    <property type="molecule type" value="Genomic_DNA"/>
</dbReference>
<dbReference type="InterPro" id="IPR036390">
    <property type="entry name" value="WH_DNA-bd_sf"/>
</dbReference>
<dbReference type="PANTHER" id="PTHR34580:SF1">
    <property type="entry name" value="PROTEIN PAFC"/>
    <property type="match status" value="1"/>
</dbReference>
<dbReference type="AlphaFoldDB" id="A0A559K894"/>
<organism evidence="4 5">
    <name type="scientific">Paenibacillus cremeus</name>
    <dbReference type="NCBI Taxonomy" id="2163881"/>
    <lineage>
        <taxon>Bacteria</taxon>
        <taxon>Bacillati</taxon>
        <taxon>Bacillota</taxon>
        <taxon>Bacilli</taxon>
        <taxon>Bacillales</taxon>
        <taxon>Paenibacillaceae</taxon>
        <taxon>Paenibacillus</taxon>
    </lineage>
</organism>
<gene>
    <name evidence="4" type="ORF">FPZ49_19115</name>
</gene>
<dbReference type="InterPro" id="IPR013196">
    <property type="entry name" value="HTH_11"/>
</dbReference>
<sequence>MTERLIRLMRIINLIQSKPGILARELAERCETTERTVYRDLDTLSAMKIPISNFGHGKGYAFISNFSMYPLDWTDQEAVAFSMLTSVVEQSKSLVPDDFYSAYEKVMAAHRKEKSKRADIVQHVAEVIQMGTPAYSENGSTFLYDIIQATLSEQTIRTVYYTQSRDKVSHRDIDPYYLVPRDHRFYLIGFCHLAEDIRTFRISRFREVVLLDQTFDKSDFNLKAYLKNTWSIERGENQIHFKISFHKDVARYVKEEELFVKPRMTDQKDGSLLFEVTVNHDRELLNWLSQYGPDAEILEPKSYREVMREKLDRWRKMYQL</sequence>
<evidence type="ECO:0000259" key="3">
    <source>
        <dbReference type="Pfam" id="PF25583"/>
    </source>
</evidence>
<dbReference type="InterPro" id="IPR028349">
    <property type="entry name" value="PafC-like"/>
</dbReference>
<comment type="caution">
    <text evidence="4">The sequence shown here is derived from an EMBL/GenBank/DDBJ whole genome shotgun (WGS) entry which is preliminary data.</text>
</comment>